<protein>
    <recommendedName>
        <fullName evidence="6">Flagellar biosynthesis protein FlgN</fullName>
    </recommendedName>
</protein>
<dbReference type="RefSeq" id="WP_007022098.1">
    <property type="nucleotide sequence ID" value="NZ_CH724126.1"/>
</dbReference>
<dbReference type="Pfam" id="PF05130">
    <property type="entry name" value="FlgN"/>
    <property type="match status" value="1"/>
</dbReference>
<comment type="function">
    <text evidence="1">Required for the efficient initiation of filament assembly.</text>
</comment>
<sequence>MTEQQFSQLDTLLLQGISLLETLSSIYDKELEALSSKDLDLLSDITQEKTGLLNRFHNFTLERVELLKSFSIETSKEDYSSAGLSEPFASKIDERNLTIKSHLKELQQKNNRNEQTIYRNQQNINQLLSIVRGHDKKDQLYNKAGGSGLYKAQSRIGKA</sequence>
<comment type="caution">
    <text evidence="4">The sequence shown here is derived from an EMBL/GenBank/DDBJ whole genome shotgun (WGS) entry which is preliminary data.</text>
</comment>
<evidence type="ECO:0000256" key="1">
    <source>
        <dbReference type="ARBA" id="ARBA00002397"/>
    </source>
</evidence>
<dbReference type="GO" id="GO:0044780">
    <property type="term" value="P:bacterial-type flagellum assembly"/>
    <property type="evidence" value="ECO:0007669"/>
    <property type="project" value="InterPro"/>
</dbReference>
<name>A0A7U8CAG4_NEPCE</name>
<gene>
    <name evidence="4" type="ORF">MED92_08171</name>
</gene>
<dbReference type="EMBL" id="AAOW01000001">
    <property type="protein sequence ID" value="EAR63080.1"/>
    <property type="molecule type" value="Genomic_DNA"/>
</dbReference>
<evidence type="ECO:0000256" key="2">
    <source>
        <dbReference type="ARBA" id="ARBA00007703"/>
    </source>
</evidence>
<comment type="similarity">
    <text evidence="2">Belongs to the FlgN family.</text>
</comment>
<organism evidence="4 5">
    <name type="scientific">Neptuniibacter caesariensis</name>
    <dbReference type="NCBI Taxonomy" id="207954"/>
    <lineage>
        <taxon>Bacteria</taxon>
        <taxon>Pseudomonadati</taxon>
        <taxon>Pseudomonadota</taxon>
        <taxon>Gammaproteobacteria</taxon>
        <taxon>Oceanospirillales</taxon>
        <taxon>Oceanospirillaceae</taxon>
        <taxon>Neptuniibacter</taxon>
    </lineage>
</organism>
<evidence type="ECO:0000256" key="3">
    <source>
        <dbReference type="ARBA" id="ARBA00022795"/>
    </source>
</evidence>
<dbReference type="InterPro" id="IPR007809">
    <property type="entry name" value="FlgN-like"/>
</dbReference>
<keyword evidence="5" id="KW-1185">Reference proteome</keyword>
<dbReference type="OrthoDB" id="6119092at2"/>
<dbReference type="AlphaFoldDB" id="A0A7U8CAG4"/>
<dbReference type="InterPro" id="IPR036679">
    <property type="entry name" value="FlgN-like_sf"/>
</dbReference>
<evidence type="ECO:0000313" key="4">
    <source>
        <dbReference type="EMBL" id="EAR63080.1"/>
    </source>
</evidence>
<dbReference type="Proteomes" id="UP000002171">
    <property type="component" value="Unassembled WGS sequence"/>
</dbReference>
<accession>A0A7U8CAG4</accession>
<evidence type="ECO:0000313" key="5">
    <source>
        <dbReference type="Proteomes" id="UP000002171"/>
    </source>
</evidence>
<reference evidence="4 5" key="1">
    <citation type="submission" date="2006-02" db="EMBL/GenBank/DDBJ databases">
        <authorList>
            <person name="Pinhassi J."/>
            <person name="Pedros-Alio C."/>
            <person name="Ferriera S."/>
            <person name="Johnson J."/>
            <person name="Kravitz S."/>
            <person name="Halpern A."/>
            <person name="Remington K."/>
            <person name="Beeson K."/>
            <person name="Tran B."/>
            <person name="Rogers Y.-H."/>
            <person name="Friedman R."/>
            <person name="Venter J.C."/>
        </authorList>
    </citation>
    <scope>NUCLEOTIDE SEQUENCE [LARGE SCALE GENOMIC DNA]</scope>
    <source>
        <strain evidence="4 5">MED92</strain>
    </source>
</reference>
<proteinExistence type="inferred from homology"/>
<keyword evidence="3" id="KW-1005">Bacterial flagellum biogenesis</keyword>
<evidence type="ECO:0008006" key="6">
    <source>
        <dbReference type="Google" id="ProtNLM"/>
    </source>
</evidence>
<dbReference type="Gene3D" id="1.20.58.300">
    <property type="entry name" value="FlgN-like"/>
    <property type="match status" value="1"/>
</dbReference>
<dbReference type="SUPFAM" id="SSF140566">
    <property type="entry name" value="FlgN-like"/>
    <property type="match status" value="1"/>
</dbReference>